<dbReference type="PANTHER" id="PTHR18964:SF149">
    <property type="entry name" value="BIFUNCTIONAL UDP-N-ACETYLGLUCOSAMINE 2-EPIMERASE_N-ACETYLMANNOSAMINE KINASE"/>
    <property type="match status" value="1"/>
</dbReference>
<dbReference type="InterPro" id="IPR000600">
    <property type="entry name" value="ROK"/>
</dbReference>
<dbReference type="EMBL" id="UINC01101082">
    <property type="protein sequence ID" value="SVC61620.1"/>
    <property type="molecule type" value="Genomic_DNA"/>
</dbReference>
<feature type="non-terminal residue" evidence="1">
    <location>
        <position position="1"/>
    </location>
</feature>
<feature type="non-terminal residue" evidence="1">
    <location>
        <position position="236"/>
    </location>
</feature>
<dbReference type="SUPFAM" id="SSF53067">
    <property type="entry name" value="Actin-like ATPase domain"/>
    <property type="match status" value="1"/>
</dbReference>
<dbReference type="PANTHER" id="PTHR18964">
    <property type="entry name" value="ROK (REPRESSOR, ORF, KINASE) FAMILY"/>
    <property type="match status" value="1"/>
</dbReference>
<accession>A0A382NLT6</accession>
<organism evidence="1">
    <name type="scientific">marine metagenome</name>
    <dbReference type="NCBI Taxonomy" id="408172"/>
    <lineage>
        <taxon>unclassified sequences</taxon>
        <taxon>metagenomes</taxon>
        <taxon>ecological metagenomes</taxon>
    </lineage>
</organism>
<sequence length="236" mass="26556">VDIKSGKILKKISIPSKKNANDKKNLDYIISQTLSLAKNSSIKKIGIGVPELINNKGIIRGAYNFKWHNKNLAQYFPKSFHVKVDSDVRCHLRAEKFYGHGKKNNNFIYINIGTGLSYSHFKNNTIYSGANGFAIHFASSKISLYDPKNEKKVSLTPEDLYSGKAIMKYLKKTKTLKKRSKYLNNVSESLASLIGNLINSVDPSLIVLGGGVVLNNAEFRKLLIRHTRKFIFCDDV</sequence>
<gene>
    <name evidence="1" type="ORF">METZ01_LOCUS314474</name>
</gene>
<dbReference type="Gene3D" id="3.30.420.40">
    <property type="match status" value="2"/>
</dbReference>
<dbReference type="InterPro" id="IPR043129">
    <property type="entry name" value="ATPase_NBD"/>
</dbReference>
<proteinExistence type="predicted"/>
<evidence type="ECO:0000313" key="1">
    <source>
        <dbReference type="EMBL" id="SVC61620.1"/>
    </source>
</evidence>
<evidence type="ECO:0008006" key="2">
    <source>
        <dbReference type="Google" id="ProtNLM"/>
    </source>
</evidence>
<reference evidence="1" key="1">
    <citation type="submission" date="2018-05" db="EMBL/GenBank/DDBJ databases">
        <authorList>
            <person name="Lanie J.A."/>
            <person name="Ng W.-L."/>
            <person name="Kazmierczak K.M."/>
            <person name="Andrzejewski T.M."/>
            <person name="Davidsen T.M."/>
            <person name="Wayne K.J."/>
            <person name="Tettelin H."/>
            <person name="Glass J.I."/>
            <person name="Rusch D."/>
            <person name="Podicherti R."/>
            <person name="Tsui H.-C.T."/>
            <person name="Winkler M.E."/>
        </authorList>
    </citation>
    <scope>NUCLEOTIDE SEQUENCE</scope>
</reference>
<dbReference type="CDD" id="cd23763">
    <property type="entry name" value="ASKHA_ATPase_ROK"/>
    <property type="match status" value="1"/>
</dbReference>
<protein>
    <recommendedName>
        <fullName evidence="2">ROK family protein</fullName>
    </recommendedName>
</protein>
<name>A0A382NLT6_9ZZZZ</name>
<dbReference type="Pfam" id="PF00480">
    <property type="entry name" value="ROK"/>
    <property type="match status" value="1"/>
</dbReference>
<dbReference type="AlphaFoldDB" id="A0A382NLT6"/>